<evidence type="ECO:0000313" key="1">
    <source>
        <dbReference type="EMBL" id="KAJ8130009.1"/>
    </source>
</evidence>
<dbReference type="Proteomes" id="UP001153332">
    <property type="component" value="Unassembled WGS sequence"/>
</dbReference>
<evidence type="ECO:0000313" key="2">
    <source>
        <dbReference type="Proteomes" id="UP001153332"/>
    </source>
</evidence>
<sequence length="273" mass="30922">MSQLRENARSCAPPNEEPFLEKGELTEVNKRLTWASEGESFTSIVRNLSPHWIWLAHAILLSASVLLFALSFCARTSKMSDLEYTKKYSAWSPAMSAVKYETQHFDLPPIAEGPFIGKGDDVDAKWDYISAIGDTMISHEEMIKLGLNPEASLKITDPRNGKPGYRVAVEVFHQLHCLNLLRQNVYKDYYAPLGGDTSAPMMDLRGHLDHCIDALRQFVMCQGDIGVFSFNYPFNDGDPWPDYSTPHTCRNFESIRQWAVDHTVPRGPDEPEH</sequence>
<keyword evidence="2" id="KW-1185">Reference proteome</keyword>
<comment type="caution">
    <text evidence="1">The sequence shown here is derived from an EMBL/GenBank/DDBJ whole genome shotgun (WGS) entry which is preliminary data.</text>
</comment>
<organism evidence="1 2">
    <name type="scientific">Lasiodiplodia mahajangana</name>
    <dbReference type="NCBI Taxonomy" id="1108764"/>
    <lineage>
        <taxon>Eukaryota</taxon>
        <taxon>Fungi</taxon>
        <taxon>Dikarya</taxon>
        <taxon>Ascomycota</taxon>
        <taxon>Pezizomycotina</taxon>
        <taxon>Dothideomycetes</taxon>
        <taxon>Dothideomycetes incertae sedis</taxon>
        <taxon>Botryosphaeriales</taxon>
        <taxon>Botryosphaeriaceae</taxon>
        <taxon>Lasiodiplodia</taxon>
    </lineage>
</organism>
<name>A0ACC2JR69_9PEZI</name>
<protein>
    <submittedName>
        <fullName evidence="1">Uncharacterized protein</fullName>
    </submittedName>
</protein>
<gene>
    <name evidence="1" type="ORF">O1611_g3619</name>
</gene>
<dbReference type="EMBL" id="JAPUUL010000604">
    <property type="protein sequence ID" value="KAJ8130009.1"/>
    <property type="molecule type" value="Genomic_DNA"/>
</dbReference>
<reference evidence="1" key="1">
    <citation type="submission" date="2022-12" db="EMBL/GenBank/DDBJ databases">
        <title>Genome Sequence of Lasiodiplodia mahajangana.</title>
        <authorList>
            <person name="Buettner E."/>
        </authorList>
    </citation>
    <scope>NUCLEOTIDE SEQUENCE</scope>
    <source>
        <strain evidence="1">VT137</strain>
    </source>
</reference>
<accession>A0ACC2JR69</accession>
<proteinExistence type="predicted"/>